<dbReference type="EMBL" id="JAUTDP010000017">
    <property type="protein sequence ID" value="KAK3388182.1"/>
    <property type="molecule type" value="Genomic_DNA"/>
</dbReference>
<evidence type="ECO:0000313" key="2">
    <source>
        <dbReference type="EMBL" id="KAK3388182.1"/>
    </source>
</evidence>
<organism evidence="2 3">
    <name type="scientific">Sordaria brevicollis</name>
    <dbReference type="NCBI Taxonomy" id="83679"/>
    <lineage>
        <taxon>Eukaryota</taxon>
        <taxon>Fungi</taxon>
        <taxon>Dikarya</taxon>
        <taxon>Ascomycota</taxon>
        <taxon>Pezizomycotina</taxon>
        <taxon>Sordariomycetes</taxon>
        <taxon>Sordariomycetidae</taxon>
        <taxon>Sordariales</taxon>
        <taxon>Sordariaceae</taxon>
        <taxon>Sordaria</taxon>
    </lineage>
</organism>
<dbReference type="AlphaFoldDB" id="A0AAE0NUY1"/>
<feature type="region of interest" description="Disordered" evidence="1">
    <location>
        <begin position="20"/>
        <end position="48"/>
    </location>
</feature>
<accession>A0AAE0NUY1</accession>
<reference evidence="2" key="2">
    <citation type="submission" date="2023-07" db="EMBL/GenBank/DDBJ databases">
        <authorList>
            <consortium name="Lawrence Berkeley National Laboratory"/>
            <person name="Haridas S."/>
            <person name="Hensen N."/>
            <person name="Bonometti L."/>
            <person name="Westerberg I."/>
            <person name="Brannstrom I.O."/>
            <person name="Guillou S."/>
            <person name="Cros-Aarteil S."/>
            <person name="Calhoun S."/>
            <person name="Kuo A."/>
            <person name="Mondo S."/>
            <person name="Pangilinan J."/>
            <person name="Riley R."/>
            <person name="LaButti K."/>
            <person name="Andreopoulos B."/>
            <person name="Lipzen A."/>
            <person name="Chen C."/>
            <person name="Yanf M."/>
            <person name="Daum C."/>
            <person name="Ng V."/>
            <person name="Clum A."/>
            <person name="Steindorff A."/>
            <person name="Ohm R."/>
            <person name="Martin F."/>
            <person name="Silar P."/>
            <person name="Natvig D."/>
            <person name="Lalanne C."/>
            <person name="Gautier V."/>
            <person name="Ament-velasquez S.L."/>
            <person name="Kruys A."/>
            <person name="Hutchinson M.I."/>
            <person name="Powell A.J."/>
            <person name="Barry K."/>
            <person name="Miller A.N."/>
            <person name="Grigoriev I.V."/>
            <person name="Debuchy R."/>
            <person name="Gladieux P."/>
            <person name="Thoren M.H."/>
            <person name="Johannesson H."/>
        </authorList>
    </citation>
    <scope>NUCLEOTIDE SEQUENCE</scope>
    <source>
        <strain evidence="2">FGSC 1904</strain>
    </source>
</reference>
<gene>
    <name evidence="2" type="ORF">B0T20DRAFT_106896</name>
</gene>
<evidence type="ECO:0000256" key="1">
    <source>
        <dbReference type="SAM" id="MobiDB-lite"/>
    </source>
</evidence>
<feature type="compositionally biased region" description="Low complexity" evidence="1">
    <location>
        <begin position="22"/>
        <end position="38"/>
    </location>
</feature>
<protein>
    <submittedName>
        <fullName evidence="2">Uncharacterized protein</fullName>
    </submittedName>
</protein>
<keyword evidence="3" id="KW-1185">Reference proteome</keyword>
<sequence length="224" mass="24358">MASLCPEDPYFNLFFTSEPRSARTLSSGTSSTSRSRSPSPFPPLPTSTATPSLVRALMYSTSIPMSIMPSSKEAAISKSPILSALRSPLATADSTKTMDSGYFSSFSEENSLKPTGHRGSISSTTTTSSSATSDSHGAEIRVTTVTTKTTTKVDILQRHFEKPTEEATVEELLARPPLKHSLSHYVKNARDRRVPVVDPEEEKRRFEKAKAELLAAKAAFDLKI</sequence>
<feature type="region of interest" description="Disordered" evidence="1">
    <location>
        <begin position="107"/>
        <end position="137"/>
    </location>
</feature>
<proteinExistence type="predicted"/>
<name>A0AAE0NUY1_SORBR</name>
<dbReference type="Proteomes" id="UP001281003">
    <property type="component" value="Unassembled WGS sequence"/>
</dbReference>
<evidence type="ECO:0000313" key="3">
    <source>
        <dbReference type="Proteomes" id="UP001281003"/>
    </source>
</evidence>
<reference evidence="2" key="1">
    <citation type="journal article" date="2023" name="Mol. Phylogenet. Evol.">
        <title>Genome-scale phylogeny and comparative genomics of the fungal order Sordariales.</title>
        <authorList>
            <person name="Hensen N."/>
            <person name="Bonometti L."/>
            <person name="Westerberg I."/>
            <person name="Brannstrom I.O."/>
            <person name="Guillou S."/>
            <person name="Cros-Aarteil S."/>
            <person name="Calhoun S."/>
            <person name="Haridas S."/>
            <person name="Kuo A."/>
            <person name="Mondo S."/>
            <person name="Pangilinan J."/>
            <person name="Riley R."/>
            <person name="LaButti K."/>
            <person name="Andreopoulos B."/>
            <person name="Lipzen A."/>
            <person name="Chen C."/>
            <person name="Yan M."/>
            <person name="Daum C."/>
            <person name="Ng V."/>
            <person name="Clum A."/>
            <person name="Steindorff A."/>
            <person name="Ohm R.A."/>
            <person name="Martin F."/>
            <person name="Silar P."/>
            <person name="Natvig D.O."/>
            <person name="Lalanne C."/>
            <person name="Gautier V."/>
            <person name="Ament-Velasquez S.L."/>
            <person name="Kruys A."/>
            <person name="Hutchinson M.I."/>
            <person name="Powell A.J."/>
            <person name="Barry K."/>
            <person name="Miller A.N."/>
            <person name="Grigoriev I.V."/>
            <person name="Debuchy R."/>
            <person name="Gladieux P."/>
            <person name="Hiltunen Thoren M."/>
            <person name="Johannesson H."/>
        </authorList>
    </citation>
    <scope>NUCLEOTIDE SEQUENCE</scope>
    <source>
        <strain evidence="2">FGSC 1904</strain>
    </source>
</reference>
<feature type="compositionally biased region" description="Low complexity" evidence="1">
    <location>
        <begin position="120"/>
        <end position="135"/>
    </location>
</feature>
<comment type="caution">
    <text evidence="2">The sequence shown here is derived from an EMBL/GenBank/DDBJ whole genome shotgun (WGS) entry which is preliminary data.</text>
</comment>